<keyword evidence="3" id="KW-1185">Reference proteome</keyword>
<evidence type="ECO:0000256" key="1">
    <source>
        <dbReference type="SAM" id="MobiDB-lite"/>
    </source>
</evidence>
<proteinExistence type="predicted"/>
<accession>A0A1I7XZQ0</accession>
<feature type="compositionally biased region" description="Basic residues" evidence="1">
    <location>
        <begin position="87"/>
        <end position="96"/>
    </location>
</feature>
<dbReference type="Proteomes" id="UP000095287">
    <property type="component" value="Unplaced"/>
</dbReference>
<keyword evidence="2" id="KW-0732">Signal</keyword>
<feature type="signal peptide" evidence="2">
    <location>
        <begin position="1"/>
        <end position="18"/>
    </location>
</feature>
<evidence type="ECO:0000256" key="2">
    <source>
        <dbReference type="SAM" id="SignalP"/>
    </source>
</evidence>
<organism evidence="3 4">
    <name type="scientific">Steinernema glaseri</name>
    <dbReference type="NCBI Taxonomy" id="37863"/>
    <lineage>
        <taxon>Eukaryota</taxon>
        <taxon>Metazoa</taxon>
        <taxon>Ecdysozoa</taxon>
        <taxon>Nematoda</taxon>
        <taxon>Chromadorea</taxon>
        <taxon>Rhabditida</taxon>
        <taxon>Tylenchina</taxon>
        <taxon>Panagrolaimomorpha</taxon>
        <taxon>Strongyloidoidea</taxon>
        <taxon>Steinernematidae</taxon>
        <taxon>Steinernema</taxon>
    </lineage>
</organism>
<dbReference type="WBParaSite" id="L893_g1112.t1">
    <property type="protein sequence ID" value="L893_g1112.t1"/>
    <property type="gene ID" value="L893_g1112"/>
</dbReference>
<evidence type="ECO:0000313" key="3">
    <source>
        <dbReference type="Proteomes" id="UP000095287"/>
    </source>
</evidence>
<feature type="chain" id="PRO_5009311635" evidence="2">
    <location>
        <begin position="19"/>
        <end position="132"/>
    </location>
</feature>
<dbReference type="AlphaFoldDB" id="A0A1I7XZQ0"/>
<feature type="region of interest" description="Disordered" evidence="1">
    <location>
        <begin position="24"/>
        <end position="45"/>
    </location>
</feature>
<sequence length="132" mass="15284">MQSIVLVLAVVFFALVVSHPSHDRRHHHKHQAQHLVPQPMDIDPSKMSRNEVEKLHKQLGEYLERTASIGFVDKKADFSEQYENERRRYRNGKKSAKALTVRKQQSNKIAQDDCMKPLDLVANQKQRGAVDM</sequence>
<feature type="region of interest" description="Disordered" evidence="1">
    <location>
        <begin position="83"/>
        <end position="108"/>
    </location>
</feature>
<evidence type="ECO:0000313" key="4">
    <source>
        <dbReference type="WBParaSite" id="L893_g1112.t1"/>
    </source>
</evidence>
<protein>
    <submittedName>
        <fullName evidence="4">Uncharacterized protein</fullName>
    </submittedName>
</protein>
<name>A0A1I7XZQ0_9BILA</name>
<reference evidence="4" key="1">
    <citation type="submission" date="2016-11" db="UniProtKB">
        <authorList>
            <consortium name="WormBaseParasite"/>
        </authorList>
    </citation>
    <scope>IDENTIFICATION</scope>
</reference>